<dbReference type="Proteomes" id="UP000433181">
    <property type="component" value="Unassembled WGS sequence"/>
</dbReference>
<dbReference type="InterPro" id="IPR011990">
    <property type="entry name" value="TPR-like_helical_dom_sf"/>
</dbReference>
<dbReference type="AlphaFoldDB" id="A0A6I2UGZ5"/>
<dbReference type="SUPFAM" id="SSF48452">
    <property type="entry name" value="TPR-like"/>
    <property type="match status" value="1"/>
</dbReference>
<dbReference type="Gene3D" id="1.25.40.10">
    <property type="entry name" value="Tetratricopeptide repeat domain"/>
    <property type="match status" value="1"/>
</dbReference>
<evidence type="ECO:0008006" key="5">
    <source>
        <dbReference type="Google" id="ProtNLM"/>
    </source>
</evidence>
<feature type="transmembrane region" description="Helical" evidence="2">
    <location>
        <begin position="34"/>
        <end position="52"/>
    </location>
</feature>
<organism evidence="3 4">
    <name type="scientific">Anaerovibrio slackiae</name>
    <dbReference type="NCBI Taxonomy" id="2652309"/>
    <lineage>
        <taxon>Bacteria</taxon>
        <taxon>Bacillati</taxon>
        <taxon>Bacillota</taxon>
        <taxon>Negativicutes</taxon>
        <taxon>Selenomonadales</taxon>
        <taxon>Selenomonadaceae</taxon>
        <taxon>Anaerovibrio</taxon>
    </lineage>
</organism>
<feature type="region of interest" description="Disordered" evidence="1">
    <location>
        <begin position="133"/>
        <end position="203"/>
    </location>
</feature>
<keyword evidence="2" id="KW-0812">Transmembrane</keyword>
<dbReference type="EMBL" id="VUNR01000008">
    <property type="protein sequence ID" value="MSU08461.1"/>
    <property type="molecule type" value="Genomic_DNA"/>
</dbReference>
<evidence type="ECO:0000313" key="4">
    <source>
        <dbReference type="Proteomes" id="UP000433181"/>
    </source>
</evidence>
<protein>
    <recommendedName>
        <fullName evidence="5">Tetratricopeptide repeat protein</fullName>
    </recommendedName>
</protein>
<proteinExistence type="predicted"/>
<dbReference type="GeneID" id="96778387"/>
<dbReference type="RefSeq" id="WP_154406627.1">
    <property type="nucleotide sequence ID" value="NZ_VUNR01000008.1"/>
</dbReference>
<evidence type="ECO:0000256" key="1">
    <source>
        <dbReference type="SAM" id="MobiDB-lite"/>
    </source>
</evidence>
<feature type="transmembrane region" description="Helical" evidence="2">
    <location>
        <begin position="58"/>
        <end position="77"/>
    </location>
</feature>
<accession>A0A6I2UGZ5</accession>
<feature type="compositionally biased region" description="Acidic residues" evidence="1">
    <location>
        <begin position="181"/>
        <end position="203"/>
    </location>
</feature>
<name>A0A6I2UGZ5_9FIRM</name>
<keyword evidence="2" id="KW-0472">Membrane</keyword>
<sequence length="344" mass="38226">MMFFIIAASVMSLLIVSIHRLARHFGCELPLSSLVLCGLCAIVINFVIISVTPFLTKSYYYTAGAMITFAAFGTTCYNKYWLHRKLRPAGPAVLPVMPQEQDQAQMLVPEQEAKEARAEHFLAADIQPEVNAEPAAAPDLPPTTQEEPVPAADMLPDETQDEPALPPDIPQDAHDEPVPVDADEETNGTPAEADEEAEADKEADDDMAAALTAMTTMTTMDQLLDFAFEHSMQKNHTVALAAYREALTRYREDSYAPFIVVSIANIHKELGNYQAAIDSIQSAMDLPALQENESIRNQFEDTRLYLTITRKVLHRAGVDSISFKDIPKKYMSQIESIYNSRKSR</sequence>
<gene>
    <name evidence="3" type="ORF">FYJ84_05610</name>
</gene>
<evidence type="ECO:0000256" key="2">
    <source>
        <dbReference type="SAM" id="Phobius"/>
    </source>
</evidence>
<reference evidence="3 4" key="1">
    <citation type="submission" date="2019-08" db="EMBL/GenBank/DDBJ databases">
        <title>In-depth cultivation of the pig gut microbiome towards novel bacterial diversity and tailored functional studies.</title>
        <authorList>
            <person name="Wylensek D."/>
            <person name="Hitch T.C.A."/>
            <person name="Clavel T."/>
        </authorList>
    </citation>
    <scope>NUCLEOTIDE SEQUENCE [LARGE SCALE GENOMIC DNA]</scope>
    <source>
        <strain evidence="3 4">WCA-693-APC-5D-A</strain>
    </source>
</reference>
<feature type="transmembrane region" description="Helical" evidence="2">
    <location>
        <begin position="6"/>
        <end position="22"/>
    </location>
</feature>
<comment type="caution">
    <text evidence="3">The sequence shown here is derived from an EMBL/GenBank/DDBJ whole genome shotgun (WGS) entry which is preliminary data.</text>
</comment>
<keyword evidence="2" id="KW-1133">Transmembrane helix</keyword>
<keyword evidence="4" id="KW-1185">Reference proteome</keyword>
<evidence type="ECO:0000313" key="3">
    <source>
        <dbReference type="EMBL" id="MSU08461.1"/>
    </source>
</evidence>